<dbReference type="EMBL" id="CAUOFW020006062">
    <property type="protein sequence ID" value="CAK9172822.1"/>
    <property type="molecule type" value="Genomic_DNA"/>
</dbReference>
<name>A0ABC8TTL0_9AQUA</name>
<dbReference type="AlphaFoldDB" id="A0ABC8TTL0"/>
<proteinExistence type="predicted"/>
<keyword evidence="2" id="KW-1185">Reference proteome</keyword>
<comment type="caution">
    <text evidence="1">The sequence shown here is derived from an EMBL/GenBank/DDBJ whole genome shotgun (WGS) entry which is preliminary data.</text>
</comment>
<dbReference type="Proteomes" id="UP001642360">
    <property type="component" value="Unassembled WGS sequence"/>
</dbReference>
<sequence length="143" mass="15960">MESSERGYLDTGDAGFLFRKEINLLILCFSLSSRNWNPRMDNWFRPVLMTVINGGTVWDSTTQPDNPNFGGEAKKRKKVVAMGSFGNAKLFVDKDVKKRVEFQQNDSFIYPMNAMGMGTLNKSVGAILGVKWAKCVKQPSAVA</sequence>
<evidence type="ECO:0000313" key="2">
    <source>
        <dbReference type="Proteomes" id="UP001642360"/>
    </source>
</evidence>
<organism evidence="1 2">
    <name type="scientific">Ilex paraguariensis</name>
    <name type="common">yerba mate</name>
    <dbReference type="NCBI Taxonomy" id="185542"/>
    <lineage>
        <taxon>Eukaryota</taxon>
        <taxon>Viridiplantae</taxon>
        <taxon>Streptophyta</taxon>
        <taxon>Embryophyta</taxon>
        <taxon>Tracheophyta</taxon>
        <taxon>Spermatophyta</taxon>
        <taxon>Magnoliopsida</taxon>
        <taxon>eudicotyledons</taxon>
        <taxon>Gunneridae</taxon>
        <taxon>Pentapetalae</taxon>
        <taxon>asterids</taxon>
        <taxon>campanulids</taxon>
        <taxon>Aquifoliales</taxon>
        <taxon>Aquifoliaceae</taxon>
        <taxon>Ilex</taxon>
    </lineage>
</organism>
<accession>A0ABC8TTL0</accession>
<protein>
    <submittedName>
        <fullName evidence="1">Uncharacterized protein</fullName>
    </submittedName>
</protein>
<evidence type="ECO:0000313" key="1">
    <source>
        <dbReference type="EMBL" id="CAK9172822.1"/>
    </source>
</evidence>
<gene>
    <name evidence="1" type="ORF">ILEXP_LOCUS42503</name>
</gene>
<reference evidence="1 2" key="1">
    <citation type="submission" date="2024-02" db="EMBL/GenBank/DDBJ databases">
        <authorList>
            <person name="Vignale AGUSTIN F."/>
            <person name="Sosa J E."/>
            <person name="Modenutti C."/>
        </authorList>
    </citation>
    <scope>NUCLEOTIDE SEQUENCE [LARGE SCALE GENOMIC DNA]</scope>
</reference>